<keyword evidence="6" id="KW-0675">Receptor</keyword>
<accession>A0A0B2UXC6</accession>
<dbReference type="Pfam" id="PF10292">
    <property type="entry name" value="7TM_GPCR_Srab"/>
    <property type="match status" value="1"/>
</dbReference>
<dbReference type="PANTHER" id="PTHR46561">
    <property type="entry name" value="SERPENTINE RECEPTOR, CLASS AB (CLASS A-LIKE)-RELATED"/>
    <property type="match status" value="1"/>
</dbReference>
<dbReference type="AlphaFoldDB" id="A0A0B2UXC6"/>
<sequence>MPFSSPCEYYISRALSFNLAAIVLVFILLQMTSMIALTIERTIATIRYMKYEKEKSITIPVLLIALQLIIAFFIPYGYLMYGTDWSLPATDPSLVTQNNLVRNQLFTIGFVASELAVMVFTYVLLYWNRRRRRAVRKWNSQSGLSTRYQLDENIRVLDLILPFMWLQFVFNFTTGVMVYIFVAVGKDISYLTYCICERLSGILTLYPIALLILLLCKDPIMIARFLKTISLRPKSKKIHSTISVSVISKRSCVGKIASKPHFVVKEDADAHFNQLKIMFEGHRNKPEK</sequence>
<dbReference type="PANTHER" id="PTHR46561:SF11">
    <property type="entry name" value="SERPENTINE RECEPTOR CLASS ALPHA_BETA-14"/>
    <property type="match status" value="1"/>
</dbReference>
<feature type="transmembrane region" description="Helical" evidence="5">
    <location>
        <begin position="57"/>
        <end position="78"/>
    </location>
</feature>
<keyword evidence="3 5" id="KW-1133">Transmembrane helix</keyword>
<dbReference type="OMA" id="NEDCAYA"/>
<dbReference type="GO" id="GO:0016020">
    <property type="term" value="C:membrane"/>
    <property type="evidence" value="ECO:0007669"/>
    <property type="project" value="UniProtKB-SubCell"/>
</dbReference>
<evidence type="ECO:0000256" key="4">
    <source>
        <dbReference type="ARBA" id="ARBA00023136"/>
    </source>
</evidence>
<evidence type="ECO:0000256" key="1">
    <source>
        <dbReference type="ARBA" id="ARBA00004141"/>
    </source>
</evidence>
<comment type="subcellular location">
    <subcellularLocation>
        <location evidence="1">Membrane</location>
        <topology evidence="1">Multi-pass membrane protein</topology>
    </subcellularLocation>
</comment>
<feature type="transmembrane region" description="Helical" evidence="5">
    <location>
        <begin position="163"/>
        <end position="184"/>
    </location>
</feature>
<feature type="transmembrane region" description="Helical" evidence="5">
    <location>
        <begin position="15"/>
        <end position="37"/>
    </location>
</feature>
<feature type="transmembrane region" description="Helical" evidence="5">
    <location>
        <begin position="190"/>
        <end position="216"/>
    </location>
</feature>
<keyword evidence="7" id="KW-1185">Reference proteome</keyword>
<evidence type="ECO:0000256" key="5">
    <source>
        <dbReference type="SAM" id="Phobius"/>
    </source>
</evidence>
<keyword evidence="2 5" id="KW-0812">Transmembrane</keyword>
<evidence type="ECO:0000313" key="6">
    <source>
        <dbReference type="EMBL" id="KHN73864.1"/>
    </source>
</evidence>
<evidence type="ECO:0000313" key="7">
    <source>
        <dbReference type="Proteomes" id="UP000031036"/>
    </source>
</evidence>
<evidence type="ECO:0000256" key="3">
    <source>
        <dbReference type="ARBA" id="ARBA00022989"/>
    </source>
</evidence>
<dbReference type="InterPro" id="IPR019408">
    <property type="entry name" value="7TM_GPCR_serpentine_rcpt_Srab"/>
</dbReference>
<name>A0A0B2UXC6_TOXCA</name>
<gene>
    <name evidence="6" type="primary">srab-14</name>
    <name evidence="6" type="ORF">Tcan_16764</name>
</gene>
<organism evidence="6 7">
    <name type="scientific">Toxocara canis</name>
    <name type="common">Canine roundworm</name>
    <dbReference type="NCBI Taxonomy" id="6265"/>
    <lineage>
        <taxon>Eukaryota</taxon>
        <taxon>Metazoa</taxon>
        <taxon>Ecdysozoa</taxon>
        <taxon>Nematoda</taxon>
        <taxon>Chromadorea</taxon>
        <taxon>Rhabditida</taxon>
        <taxon>Spirurina</taxon>
        <taxon>Ascaridomorpha</taxon>
        <taxon>Ascaridoidea</taxon>
        <taxon>Toxocaridae</taxon>
        <taxon>Toxocara</taxon>
    </lineage>
</organism>
<proteinExistence type="predicted"/>
<dbReference type="EMBL" id="JPKZ01002994">
    <property type="protein sequence ID" value="KHN73864.1"/>
    <property type="molecule type" value="Genomic_DNA"/>
</dbReference>
<dbReference type="InterPro" id="IPR053286">
    <property type="entry name" value="Nematode_rcpt-like_srab"/>
</dbReference>
<reference evidence="6 7" key="1">
    <citation type="submission" date="2014-11" db="EMBL/GenBank/DDBJ databases">
        <title>Genetic blueprint of the zoonotic pathogen Toxocara canis.</title>
        <authorList>
            <person name="Zhu X.-Q."/>
            <person name="Korhonen P.K."/>
            <person name="Cai H."/>
            <person name="Young N.D."/>
            <person name="Nejsum P."/>
            <person name="von Samson-Himmelstjerna G."/>
            <person name="Boag P.R."/>
            <person name="Tan P."/>
            <person name="Li Q."/>
            <person name="Min J."/>
            <person name="Yang Y."/>
            <person name="Wang X."/>
            <person name="Fang X."/>
            <person name="Hall R.S."/>
            <person name="Hofmann A."/>
            <person name="Sternberg P.W."/>
            <person name="Jex A.R."/>
            <person name="Gasser R.B."/>
        </authorList>
    </citation>
    <scope>NUCLEOTIDE SEQUENCE [LARGE SCALE GENOMIC DNA]</scope>
    <source>
        <strain evidence="6">PN_DK_2014</strain>
    </source>
</reference>
<comment type="caution">
    <text evidence="6">The sequence shown here is derived from an EMBL/GenBank/DDBJ whole genome shotgun (WGS) entry which is preliminary data.</text>
</comment>
<feature type="transmembrane region" description="Helical" evidence="5">
    <location>
        <begin position="105"/>
        <end position="127"/>
    </location>
</feature>
<protein>
    <submittedName>
        <fullName evidence="6">Serpentine receptor class alpha/beta-14</fullName>
    </submittedName>
</protein>
<dbReference type="OrthoDB" id="5818269at2759"/>
<dbReference type="Proteomes" id="UP000031036">
    <property type="component" value="Unassembled WGS sequence"/>
</dbReference>
<keyword evidence="4 5" id="KW-0472">Membrane</keyword>
<evidence type="ECO:0000256" key="2">
    <source>
        <dbReference type="ARBA" id="ARBA00022692"/>
    </source>
</evidence>
<dbReference type="Gene3D" id="1.20.1070.10">
    <property type="entry name" value="Rhodopsin 7-helix transmembrane proteins"/>
    <property type="match status" value="1"/>
</dbReference>